<accession>A0A923MAZ9</accession>
<comment type="caution">
    <text evidence="1">The sequence shown here is derived from an EMBL/GenBank/DDBJ whole genome shotgun (WGS) entry which is preliminary data.</text>
</comment>
<proteinExistence type="predicted"/>
<reference evidence="1" key="1">
    <citation type="submission" date="2020-08" db="EMBL/GenBank/DDBJ databases">
        <title>Ramlibacter sp. GTP1 16S ribosomal RNA gene genome sequencing and assembly.</title>
        <authorList>
            <person name="Kang M."/>
        </authorList>
    </citation>
    <scope>NUCLEOTIDE SEQUENCE</scope>
    <source>
        <strain evidence="1">GTP1</strain>
    </source>
</reference>
<organism evidence="1 2">
    <name type="scientific">Ramlibacter albus</name>
    <dbReference type="NCBI Taxonomy" id="2079448"/>
    <lineage>
        <taxon>Bacteria</taxon>
        <taxon>Pseudomonadati</taxon>
        <taxon>Pseudomonadota</taxon>
        <taxon>Betaproteobacteria</taxon>
        <taxon>Burkholderiales</taxon>
        <taxon>Comamonadaceae</taxon>
        <taxon>Ramlibacter</taxon>
    </lineage>
</organism>
<evidence type="ECO:0000313" key="2">
    <source>
        <dbReference type="Proteomes" id="UP000596827"/>
    </source>
</evidence>
<evidence type="ECO:0000313" key="1">
    <source>
        <dbReference type="EMBL" id="MBC5766033.1"/>
    </source>
</evidence>
<keyword evidence="2" id="KW-1185">Reference proteome</keyword>
<dbReference type="AlphaFoldDB" id="A0A923MAZ9"/>
<dbReference type="EMBL" id="JACORU010000005">
    <property type="protein sequence ID" value="MBC5766033.1"/>
    <property type="molecule type" value="Genomic_DNA"/>
</dbReference>
<dbReference type="RefSeq" id="WP_187082494.1">
    <property type="nucleotide sequence ID" value="NZ_JACORU010000005.1"/>
</dbReference>
<gene>
    <name evidence="1" type="ORF">H8R02_16315</name>
</gene>
<protein>
    <submittedName>
        <fullName evidence="1">Glycine reductase</fullName>
    </submittedName>
</protein>
<dbReference type="Proteomes" id="UP000596827">
    <property type="component" value="Unassembled WGS sequence"/>
</dbReference>
<sequence>MIPYIERTRNWYLALGYANPYRWAHFDEVPFTPLRRPLADCTVALVTTAAPYQPGKGPQGPGAPYNAAAKFFEPYSGDTSVDHDLRISHVAVDRRHANLEDSNCWFPLPLLRERVKLARRFHGAPTNRSQRHTLEVDAPLIVQRCQEDGADAAVLVPNCPVCHQTVSLIARELERAGIATVIVGAAKDIVEHVGVPRFLFSDFPLGNACGKPFDRESQAQTLDLALRLLQEATPPRTTWQSPQRWSGSDEWKLDYCNPERATPAELAAARAEFDAAKAVASTIPRNLR</sequence>
<name>A0A923MAZ9_9BURK</name>